<dbReference type="Proteomes" id="UP001597201">
    <property type="component" value="Unassembled WGS sequence"/>
</dbReference>
<name>A0ABW3Y3Y3_9FLAO</name>
<accession>A0ABW3Y3Y3</accession>
<dbReference type="PANTHER" id="PTHR33639">
    <property type="entry name" value="THIOL-DISULFIDE OXIDOREDUCTASE DCC"/>
    <property type="match status" value="1"/>
</dbReference>
<reference evidence="2" key="1">
    <citation type="journal article" date="2019" name="Int. J. Syst. Evol. Microbiol.">
        <title>The Global Catalogue of Microorganisms (GCM) 10K type strain sequencing project: providing services to taxonomists for standard genome sequencing and annotation.</title>
        <authorList>
            <consortium name="The Broad Institute Genomics Platform"/>
            <consortium name="The Broad Institute Genome Sequencing Center for Infectious Disease"/>
            <person name="Wu L."/>
            <person name="Ma J."/>
        </authorList>
    </citation>
    <scope>NUCLEOTIDE SEQUENCE [LARGE SCALE GENOMIC DNA]</scope>
    <source>
        <strain evidence="2">CCUG 61485</strain>
    </source>
</reference>
<proteinExistence type="predicted"/>
<sequence length="135" mass="16182">MKENQKPIIFFDGYCNLCSSSIQFILKRDKAQQLLFSSLQSDAAKELLLHNQSKNNLGNSVLFLEQNKVYEKSEAVLRILKYLDFPYRLLTVFKWVPIKIRDKLYDFVAKHRFKWFGRKEICYRSASHHKERFIE</sequence>
<comment type="caution">
    <text evidence="1">The sequence shown here is derived from an EMBL/GenBank/DDBJ whole genome shotgun (WGS) entry which is preliminary data.</text>
</comment>
<keyword evidence="2" id="KW-1185">Reference proteome</keyword>
<evidence type="ECO:0000313" key="2">
    <source>
        <dbReference type="Proteomes" id="UP001597201"/>
    </source>
</evidence>
<dbReference type="RefSeq" id="WP_377179737.1">
    <property type="nucleotide sequence ID" value="NZ_JBHTMY010000003.1"/>
</dbReference>
<organism evidence="1 2">
    <name type="scientific">Namhaeicola litoreus</name>
    <dbReference type="NCBI Taxonomy" id="1052145"/>
    <lineage>
        <taxon>Bacteria</taxon>
        <taxon>Pseudomonadati</taxon>
        <taxon>Bacteroidota</taxon>
        <taxon>Flavobacteriia</taxon>
        <taxon>Flavobacteriales</taxon>
        <taxon>Flavobacteriaceae</taxon>
        <taxon>Namhaeicola</taxon>
    </lineage>
</organism>
<gene>
    <name evidence="1" type="ORF">ACFQ39_13330</name>
</gene>
<dbReference type="Pfam" id="PF04134">
    <property type="entry name" value="DCC1-like"/>
    <property type="match status" value="1"/>
</dbReference>
<dbReference type="InterPro" id="IPR052927">
    <property type="entry name" value="DCC_oxidoreductase"/>
</dbReference>
<protein>
    <submittedName>
        <fullName evidence="1">Thiol-disulfide oxidoreductase DCC family protein</fullName>
    </submittedName>
</protein>
<dbReference type="EMBL" id="JBHTMY010000003">
    <property type="protein sequence ID" value="MFD1316602.1"/>
    <property type="molecule type" value="Genomic_DNA"/>
</dbReference>
<dbReference type="InterPro" id="IPR007263">
    <property type="entry name" value="DCC1-like"/>
</dbReference>
<evidence type="ECO:0000313" key="1">
    <source>
        <dbReference type="EMBL" id="MFD1316602.1"/>
    </source>
</evidence>
<dbReference type="PANTHER" id="PTHR33639:SF2">
    <property type="entry name" value="DUF393 DOMAIN-CONTAINING PROTEIN"/>
    <property type="match status" value="1"/>
</dbReference>